<dbReference type="FunFam" id="3.40.50.720:FF:000084">
    <property type="entry name" value="Short-chain dehydrogenase reductase"/>
    <property type="match status" value="1"/>
</dbReference>
<dbReference type="PRINTS" id="PR00080">
    <property type="entry name" value="SDRFAMILY"/>
</dbReference>
<dbReference type="OrthoDB" id="9803333at2"/>
<accession>A0A3G8YHW7</accession>
<dbReference type="EC" id="1.1.1.47" evidence="3"/>
<evidence type="ECO:0000256" key="2">
    <source>
        <dbReference type="ARBA" id="ARBA00023002"/>
    </source>
</evidence>
<sequence>MTAGKRFAGQTVIVTGAAHGFGRTIAHAFAREGAAVWACDVNTEGLDETARLVQEQRLTIQTRKVDVGDSEAVSAFVAEVVAETGRVDVLVNNAGGVRGQVGRPIEEISPLDWQAIFAVNVDGAFFFAQAAAPHMKAQKSGRIINISSGAGLGISLTGIQAYASAKAAQIGLTRQLAHELGAWGITVNNVAPGFVRSNPTTERQWESYGEEGQRKLIDGIALKRLGTPEDIANAVLFFASDQAGWVTGQVLSVDGGK</sequence>
<dbReference type="Pfam" id="PF13561">
    <property type="entry name" value="adh_short_C2"/>
    <property type="match status" value="1"/>
</dbReference>
<reference evidence="3 4" key="1">
    <citation type="submission" date="2018-11" db="EMBL/GenBank/DDBJ databases">
        <title>Deinococcus shelandsis sp. nov., isolated from South Shetland Islands soil of Antarctica.</title>
        <authorList>
            <person name="Tian J."/>
        </authorList>
    </citation>
    <scope>NUCLEOTIDE SEQUENCE [LARGE SCALE GENOMIC DNA]</scope>
    <source>
        <strain evidence="3 4">S14-83T</strain>
        <plasmid evidence="3 4">unnamed2</plasmid>
    </source>
</reference>
<evidence type="ECO:0000313" key="3">
    <source>
        <dbReference type="EMBL" id="AZI44889.1"/>
    </source>
</evidence>
<evidence type="ECO:0000313" key="4">
    <source>
        <dbReference type="Proteomes" id="UP000276417"/>
    </source>
</evidence>
<geneLocation type="plasmid" evidence="3 4">
    <name>unnamed2</name>
</geneLocation>
<dbReference type="InterPro" id="IPR002347">
    <property type="entry name" value="SDR_fam"/>
</dbReference>
<proteinExistence type="inferred from homology"/>
<keyword evidence="4" id="KW-1185">Reference proteome</keyword>
<dbReference type="PANTHER" id="PTHR42760:SF133">
    <property type="entry name" value="3-OXOACYL-[ACYL-CARRIER-PROTEIN] REDUCTASE"/>
    <property type="match status" value="1"/>
</dbReference>
<dbReference type="PANTHER" id="PTHR42760">
    <property type="entry name" value="SHORT-CHAIN DEHYDROGENASES/REDUCTASES FAMILY MEMBER"/>
    <property type="match status" value="1"/>
</dbReference>
<gene>
    <name evidence="3" type="ORF">EHF33_18420</name>
</gene>
<keyword evidence="2 3" id="KW-0560">Oxidoreductase</keyword>
<dbReference type="NCBIfam" id="NF005559">
    <property type="entry name" value="PRK07231.1"/>
    <property type="match status" value="1"/>
</dbReference>
<organism evidence="3 4">
    <name type="scientific">Deinococcus psychrotolerans</name>
    <dbReference type="NCBI Taxonomy" id="2489213"/>
    <lineage>
        <taxon>Bacteria</taxon>
        <taxon>Thermotogati</taxon>
        <taxon>Deinococcota</taxon>
        <taxon>Deinococci</taxon>
        <taxon>Deinococcales</taxon>
        <taxon>Deinococcaceae</taxon>
        <taxon>Deinococcus</taxon>
    </lineage>
</organism>
<dbReference type="RefSeq" id="WP_124874962.1">
    <property type="nucleotide sequence ID" value="NZ_CP034186.1"/>
</dbReference>
<keyword evidence="3" id="KW-0614">Plasmid</keyword>
<dbReference type="KEGG" id="dph:EHF33_18420"/>
<dbReference type="EMBL" id="CP034186">
    <property type="protein sequence ID" value="AZI44889.1"/>
    <property type="molecule type" value="Genomic_DNA"/>
</dbReference>
<comment type="similarity">
    <text evidence="1">Belongs to the short-chain dehydrogenases/reductases (SDR) family.</text>
</comment>
<dbReference type="GO" id="GO:0047936">
    <property type="term" value="F:glucose 1-dehydrogenase [NAD(P)+] activity"/>
    <property type="evidence" value="ECO:0007669"/>
    <property type="project" value="UniProtKB-EC"/>
</dbReference>
<dbReference type="PRINTS" id="PR00081">
    <property type="entry name" value="GDHRDH"/>
</dbReference>
<evidence type="ECO:0000256" key="1">
    <source>
        <dbReference type="ARBA" id="ARBA00006484"/>
    </source>
</evidence>
<dbReference type="Gene3D" id="3.40.50.720">
    <property type="entry name" value="NAD(P)-binding Rossmann-like Domain"/>
    <property type="match status" value="1"/>
</dbReference>
<name>A0A3G8YHW7_9DEIO</name>
<protein>
    <submittedName>
        <fullName evidence="3">Glucose 1-dehydrogenase</fullName>
        <ecNumber evidence="3">1.1.1.47</ecNumber>
    </submittedName>
</protein>
<dbReference type="Proteomes" id="UP000276417">
    <property type="component" value="Plasmid unnamed2"/>
</dbReference>
<dbReference type="SUPFAM" id="SSF51735">
    <property type="entry name" value="NAD(P)-binding Rossmann-fold domains"/>
    <property type="match status" value="1"/>
</dbReference>
<dbReference type="InterPro" id="IPR036291">
    <property type="entry name" value="NAD(P)-bd_dom_sf"/>
</dbReference>
<dbReference type="CDD" id="cd05233">
    <property type="entry name" value="SDR_c"/>
    <property type="match status" value="1"/>
</dbReference>
<dbReference type="AlphaFoldDB" id="A0A3G8YHW7"/>